<dbReference type="Pfam" id="PF00149">
    <property type="entry name" value="Metallophos"/>
    <property type="match status" value="1"/>
</dbReference>
<feature type="domain" description="Purple acid phosphatase N-terminal" evidence="3">
    <location>
        <begin position="39"/>
        <end position="127"/>
    </location>
</feature>
<protein>
    <recommendedName>
        <fullName evidence="5">3',5'-cyclic adenosine monophosphate phosphodiesterase CpdA</fullName>
    </recommendedName>
</protein>
<dbReference type="PANTHER" id="PTHR45867">
    <property type="entry name" value="PURPLE ACID PHOSPHATASE"/>
    <property type="match status" value="1"/>
</dbReference>
<dbReference type="Pfam" id="PF16656">
    <property type="entry name" value="Pur_ac_phosph_N"/>
    <property type="match status" value="1"/>
</dbReference>
<feature type="domain" description="Calcineurin-like phosphoesterase" evidence="2">
    <location>
        <begin position="137"/>
        <end position="331"/>
    </location>
</feature>
<comment type="caution">
    <text evidence="4">The sequence shown here is derived from an EMBL/GenBank/DDBJ whole genome shotgun (WGS) entry which is preliminary data.</text>
</comment>
<dbReference type="PANTHER" id="PTHR45867:SF3">
    <property type="entry name" value="ACID PHOSPHATASE TYPE 7"/>
    <property type="match status" value="1"/>
</dbReference>
<dbReference type="SUPFAM" id="SSF56300">
    <property type="entry name" value="Metallo-dependent phosphatases"/>
    <property type="match status" value="1"/>
</dbReference>
<dbReference type="InterPro" id="IPR029052">
    <property type="entry name" value="Metallo-depent_PP-like"/>
</dbReference>
<dbReference type="InterPro" id="IPR008963">
    <property type="entry name" value="Purple_acid_Pase-like_N"/>
</dbReference>
<gene>
    <name evidence="4" type="ORF">SDC9_43371</name>
</gene>
<accession>A0A644W411</accession>
<dbReference type="GO" id="GO:0003993">
    <property type="term" value="F:acid phosphatase activity"/>
    <property type="evidence" value="ECO:0007669"/>
    <property type="project" value="InterPro"/>
</dbReference>
<dbReference type="CDD" id="cd00063">
    <property type="entry name" value="FN3"/>
    <property type="match status" value="1"/>
</dbReference>
<evidence type="ECO:0000256" key="1">
    <source>
        <dbReference type="ARBA" id="ARBA00022729"/>
    </source>
</evidence>
<dbReference type="AlphaFoldDB" id="A0A644W411"/>
<evidence type="ECO:0000313" key="4">
    <source>
        <dbReference type="EMBL" id="MPL97183.1"/>
    </source>
</evidence>
<dbReference type="InterPro" id="IPR003961">
    <property type="entry name" value="FN3_dom"/>
</dbReference>
<evidence type="ECO:0000259" key="2">
    <source>
        <dbReference type="Pfam" id="PF00149"/>
    </source>
</evidence>
<dbReference type="Gene3D" id="2.60.40.380">
    <property type="entry name" value="Purple acid phosphatase-like, N-terminal"/>
    <property type="match status" value="1"/>
</dbReference>
<dbReference type="InterPro" id="IPR004843">
    <property type="entry name" value="Calcineurin-like_PHP"/>
</dbReference>
<evidence type="ECO:0008006" key="5">
    <source>
        <dbReference type="Google" id="ProtNLM"/>
    </source>
</evidence>
<organism evidence="4">
    <name type="scientific">bioreactor metagenome</name>
    <dbReference type="NCBI Taxonomy" id="1076179"/>
    <lineage>
        <taxon>unclassified sequences</taxon>
        <taxon>metagenomes</taxon>
        <taxon>ecological metagenomes</taxon>
    </lineage>
</organism>
<evidence type="ECO:0000259" key="3">
    <source>
        <dbReference type="Pfam" id="PF16656"/>
    </source>
</evidence>
<sequence length="410" mass="46833">MKKILIVVLALIVLVAGSAFYLIKLKEPVYADSADAQYVMQNITADSRTSRTIVWQSRGVIPKSYIEYRMTGNQNSSQIEATNIDFKTDEGVVHKHTAYLSNLKPATKYEYRVGDDKNRTNWFTFTTEAEKVSNYKVLIFPDSQCADYGVWQRLSSAAWERNKDAVFFINMGDLVDNGEQYSQWRAWLRAISGMVSTIPAAPIPGNHEYYTLDWKATPAKLYENLFSLPTNGTEGLPNQTYSYDYGDVHYVVIDTQAEELAAFDNNIYERQVQWLEKDLSKTNKKWKVALLHRSPFDWRASDAPNTIGKSFLPILDKYGVNLVFLAHIHSYSRTVPVKNFAPANKGTVYITTGRSGDKVWEGSPRKTFDEVFYNPLDQPNYLTLEVTDNELYVRAVKQDGSIIDEVHIKE</sequence>
<reference evidence="4" key="1">
    <citation type="submission" date="2019-08" db="EMBL/GenBank/DDBJ databases">
        <authorList>
            <person name="Kucharzyk K."/>
            <person name="Murdoch R.W."/>
            <person name="Higgins S."/>
            <person name="Loffler F."/>
        </authorList>
    </citation>
    <scope>NUCLEOTIDE SEQUENCE</scope>
</reference>
<dbReference type="InterPro" id="IPR015914">
    <property type="entry name" value="PAPs_N"/>
</dbReference>
<proteinExistence type="predicted"/>
<dbReference type="EMBL" id="VSSQ01000544">
    <property type="protein sequence ID" value="MPL97183.1"/>
    <property type="molecule type" value="Genomic_DNA"/>
</dbReference>
<dbReference type="Gene3D" id="3.60.21.10">
    <property type="match status" value="1"/>
</dbReference>
<dbReference type="SUPFAM" id="SSF49363">
    <property type="entry name" value="Purple acid phosphatase, N-terminal domain"/>
    <property type="match status" value="1"/>
</dbReference>
<dbReference type="GO" id="GO:0046872">
    <property type="term" value="F:metal ion binding"/>
    <property type="evidence" value="ECO:0007669"/>
    <property type="project" value="InterPro"/>
</dbReference>
<name>A0A644W411_9ZZZZ</name>
<keyword evidence="1" id="KW-0732">Signal</keyword>